<dbReference type="Proteomes" id="UP001501787">
    <property type="component" value="Unassembled WGS sequence"/>
</dbReference>
<evidence type="ECO:0000259" key="9">
    <source>
        <dbReference type="Pfam" id="PF13720"/>
    </source>
</evidence>
<dbReference type="PIRSF" id="PIRSF000456">
    <property type="entry name" value="UDP-GlcNAc_acltr"/>
    <property type="match status" value="1"/>
</dbReference>
<feature type="domain" description="UDP N-acetylglucosamine O-acyltransferase C-terminal" evidence="9">
    <location>
        <begin position="176"/>
        <end position="258"/>
    </location>
</feature>
<keyword evidence="6 8" id="KW-0443">Lipid metabolism</keyword>
<keyword evidence="11" id="KW-1185">Reference proteome</keyword>
<dbReference type="Gene3D" id="2.160.10.10">
    <property type="entry name" value="Hexapeptide repeat proteins"/>
    <property type="match status" value="1"/>
</dbReference>
<comment type="subcellular location">
    <subcellularLocation>
        <location evidence="8">Cytoplasm</location>
    </subcellularLocation>
</comment>
<comment type="caution">
    <text evidence="10">The sequence shown here is derived from an EMBL/GenBank/DDBJ whole genome shotgun (WGS) entry which is preliminary data.</text>
</comment>
<comment type="subunit">
    <text evidence="8">Homotrimer.</text>
</comment>
<keyword evidence="1 8" id="KW-0963">Cytoplasm</keyword>
<dbReference type="Pfam" id="PF00132">
    <property type="entry name" value="Hexapep"/>
    <property type="match status" value="2"/>
</dbReference>
<accession>A0ABP3FLX8</accession>
<keyword evidence="2 8" id="KW-0444">Lipid biosynthesis</keyword>
<dbReference type="EC" id="2.3.1.129" evidence="8"/>
<evidence type="ECO:0000256" key="1">
    <source>
        <dbReference type="ARBA" id="ARBA00022490"/>
    </source>
</evidence>
<reference evidence="11" key="1">
    <citation type="journal article" date="2019" name="Int. J. Syst. Evol. Microbiol.">
        <title>The Global Catalogue of Microorganisms (GCM) 10K type strain sequencing project: providing services to taxonomists for standard genome sequencing and annotation.</title>
        <authorList>
            <consortium name="The Broad Institute Genomics Platform"/>
            <consortium name="The Broad Institute Genome Sequencing Center for Infectious Disease"/>
            <person name="Wu L."/>
            <person name="Ma J."/>
        </authorList>
    </citation>
    <scope>NUCLEOTIDE SEQUENCE [LARGE SCALE GENOMIC DNA]</scope>
    <source>
        <strain evidence="11">JCM 16343</strain>
    </source>
</reference>
<evidence type="ECO:0000256" key="6">
    <source>
        <dbReference type="ARBA" id="ARBA00023098"/>
    </source>
</evidence>
<dbReference type="NCBIfam" id="TIGR01852">
    <property type="entry name" value="lipid_A_lpxA"/>
    <property type="match status" value="1"/>
</dbReference>
<keyword evidence="7 8" id="KW-0012">Acyltransferase</keyword>
<name>A0ABP3FLX8_9GAMM</name>
<dbReference type="NCBIfam" id="NF003657">
    <property type="entry name" value="PRK05289.1"/>
    <property type="match status" value="1"/>
</dbReference>
<evidence type="ECO:0000256" key="5">
    <source>
        <dbReference type="ARBA" id="ARBA00022737"/>
    </source>
</evidence>
<evidence type="ECO:0000256" key="8">
    <source>
        <dbReference type="HAMAP-Rule" id="MF_00387"/>
    </source>
</evidence>
<evidence type="ECO:0000256" key="2">
    <source>
        <dbReference type="ARBA" id="ARBA00022516"/>
    </source>
</evidence>
<dbReference type="RefSeq" id="WP_201505177.1">
    <property type="nucleotide sequence ID" value="NZ_BAAAFR010000005.1"/>
</dbReference>
<evidence type="ECO:0000256" key="4">
    <source>
        <dbReference type="ARBA" id="ARBA00022679"/>
    </source>
</evidence>
<dbReference type="InterPro" id="IPR011004">
    <property type="entry name" value="Trimer_LpxA-like_sf"/>
</dbReference>
<comment type="pathway">
    <text evidence="8">Glycolipid biosynthesis; lipid IV(A) biosynthesis; lipid IV(A) from (3R)-3-hydroxytetradecanoyl-[acyl-carrier-protein] and UDP-N-acetyl-alpha-D-glucosamine: step 1/6.</text>
</comment>
<evidence type="ECO:0000256" key="7">
    <source>
        <dbReference type="ARBA" id="ARBA00023315"/>
    </source>
</evidence>
<dbReference type="InterPro" id="IPR001451">
    <property type="entry name" value="Hexapep"/>
</dbReference>
<comment type="catalytic activity">
    <reaction evidence="8">
        <text>a (3R)-hydroxyacyl-[ACP] + UDP-N-acetyl-alpha-D-glucosamine = a UDP-3-O-[(3R)-3-hydroxyacyl]-N-acetyl-alpha-D-glucosamine + holo-[ACP]</text>
        <dbReference type="Rhea" id="RHEA:67812"/>
        <dbReference type="Rhea" id="RHEA-COMP:9685"/>
        <dbReference type="Rhea" id="RHEA-COMP:9945"/>
        <dbReference type="ChEBI" id="CHEBI:57705"/>
        <dbReference type="ChEBI" id="CHEBI:64479"/>
        <dbReference type="ChEBI" id="CHEBI:78827"/>
        <dbReference type="ChEBI" id="CHEBI:173225"/>
        <dbReference type="EC" id="2.3.1.129"/>
    </reaction>
</comment>
<dbReference type="InterPro" id="IPR037157">
    <property type="entry name" value="Acetyltransf_C_sf"/>
</dbReference>
<dbReference type="Gene3D" id="1.20.1180.10">
    <property type="entry name" value="Udp N-acetylglucosamine O-acyltransferase, C-terminal domain"/>
    <property type="match status" value="1"/>
</dbReference>
<gene>
    <name evidence="8 10" type="primary">lpxA</name>
    <name evidence="10" type="ORF">GCM10009129_18560</name>
</gene>
<comment type="function">
    <text evidence="8">Involved in the biosynthesis of lipid A, a phosphorylated glycolipid that anchors the lipopolysaccharide to the outer membrane of the cell.</text>
</comment>
<dbReference type="PANTHER" id="PTHR43480:SF1">
    <property type="entry name" value="ACYL-[ACYL-CARRIER-PROTEIN]--UDP-N-ACETYLGLUCOSAMINE O-ACYLTRANSFERASE, MITOCHONDRIAL-RELATED"/>
    <property type="match status" value="1"/>
</dbReference>
<dbReference type="CDD" id="cd03351">
    <property type="entry name" value="LbH_UDP-GlcNAc_AT"/>
    <property type="match status" value="1"/>
</dbReference>
<keyword evidence="4 8" id="KW-0808">Transferase</keyword>
<dbReference type="Pfam" id="PF13720">
    <property type="entry name" value="Acetyltransf_11"/>
    <property type="match status" value="1"/>
</dbReference>
<dbReference type="InterPro" id="IPR018357">
    <property type="entry name" value="Hexapep_transf_CS"/>
</dbReference>
<dbReference type="InterPro" id="IPR029098">
    <property type="entry name" value="Acetyltransf_C"/>
</dbReference>
<dbReference type="InterPro" id="IPR010137">
    <property type="entry name" value="Lipid_A_LpxA"/>
</dbReference>
<dbReference type="PROSITE" id="PS00101">
    <property type="entry name" value="HEXAPEP_TRANSFERASES"/>
    <property type="match status" value="2"/>
</dbReference>
<comment type="similarity">
    <text evidence="8">Belongs to the transferase hexapeptide repeat family. LpxA subfamily.</text>
</comment>
<evidence type="ECO:0000313" key="10">
    <source>
        <dbReference type="EMBL" id="GAA0321039.1"/>
    </source>
</evidence>
<dbReference type="PANTHER" id="PTHR43480">
    <property type="entry name" value="ACYL-[ACYL-CARRIER-PROTEIN]--UDP-N-ACETYLGLUCOSAMINE O-ACYLTRANSFERASE"/>
    <property type="match status" value="1"/>
</dbReference>
<organism evidence="10 11">
    <name type="scientific">Psychrobacter aestuarii</name>
    <dbReference type="NCBI Taxonomy" id="556327"/>
    <lineage>
        <taxon>Bacteria</taxon>
        <taxon>Pseudomonadati</taxon>
        <taxon>Pseudomonadota</taxon>
        <taxon>Gammaproteobacteria</taxon>
        <taxon>Moraxellales</taxon>
        <taxon>Moraxellaceae</taxon>
        <taxon>Psychrobacter</taxon>
    </lineage>
</organism>
<keyword evidence="5 8" id="KW-0677">Repeat</keyword>
<sequence length="259" mass="28273">MSQIHPTALISSTATIDDTAVIGPYCIVGDDVTIGAHTILHRHVVVAKMTRIGKHNQIYQFASIGEDSQDLKYNDEPTWLEIGDYNDIRESCSLHRGTAQDKGITKIGSHNLLMVNTHVAHDCVIGNHNVIANNVGVAGHVTIGDHIIIGGNSGIHQFCRIDDYSLVGGASLILKDVAAFTMVSGNPAHAHGLNIEGMRRKGWSKETIDTLRQAYNTIFRSGLTTKQALVVLEEDMLPQEPKIQLLIDSLQESKRGVVR</sequence>
<proteinExistence type="inferred from homology"/>
<evidence type="ECO:0000313" key="11">
    <source>
        <dbReference type="Proteomes" id="UP001501787"/>
    </source>
</evidence>
<protein>
    <recommendedName>
        <fullName evidence="8">Acyl-[acyl-carrier-protein]--UDP-N-acetylglucosamine O-acyltransferase</fullName>
        <shortName evidence="8">UDP-N-acetylglucosamine acyltransferase</shortName>
        <ecNumber evidence="8">2.3.1.129</ecNumber>
    </recommendedName>
</protein>
<dbReference type="HAMAP" id="MF_00387">
    <property type="entry name" value="LpxA"/>
    <property type="match status" value="1"/>
</dbReference>
<evidence type="ECO:0000256" key="3">
    <source>
        <dbReference type="ARBA" id="ARBA00022556"/>
    </source>
</evidence>
<dbReference type="EMBL" id="BAAAFR010000005">
    <property type="protein sequence ID" value="GAA0321039.1"/>
    <property type="molecule type" value="Genomic_DNA"/>
</dbReference>
<dbReference type="SUPFAM" id="SSF51161">
    <property type="entry name" value="Trimeric LpxA-like enzymes"/>
    <property type="match status" value="1"/>
</dbReference>
<keyword evidence="3 8" id="KW-0441">Lipid A biosynthesis</keyword>